<dbReference type="Pfam" id="PF00072">
    <property type="entry name" value="Response_reg"/>
    <property type="match status" value="1"/>
</dbReference>
<dbReference type="RefSeq" id="WP_347608797.1">
    <property type="nucleotide sequence ID" value="NZ_JBDPZC010000003.1"/>
</dbReference>
<dbReference type="InterPro" id="IPR019734">
    <property type="entry name" value="TPR_rpt"/>
</dbReference>
<keyword evidence="5" id="KW-1185">Reference proteome</keyword>
<comment type="caution">
    <text evidence="4">The sequence shown here is derived from an EMBL/GenBank/DDBJ whole genome shotgun (WGS) entry which is preliminary data.</text>
</comment>
<feature type="modified residue" description="4-aspartylphosphate" evidence="1">
    <location>
        <position position="62"/>
    </location>
</feature>
<evidence type="ECO:0000313" key="4">
    <source>
        <dbReference type="EMBL" id="MEO3712837.1"/>
    </source>
</evidence>
<protein>
    <submittedName>
        <fullName evidence="4">Response regulator</fullName>
    </submittedName>
</protein>
<feature type="domain" description="Response regulatory" evidence="3">
    <location>
        <begin position="12"/>
        <end position="132"/>
    </location>
</feature>
<evidence type="ECO:0000256" key="1">
    <source>
        <dbReference type="PROSITE-ProRule" id="PRU00169"/>
    </source>
</evidence>
<dbReference type="PROSITE" id="PS50110">
    <property type="entry name" value="RESPONSE_REGULATORY"/>
    <property type="match status" value="1"/>
</dbReference>
<dbReference type="Proteomes" id="UP001462640">
    <property type="component" value="Unassembled WGS sequence"/>
</dbReference>
<sequence>MQMLDKDIQEACALVIDSNATSRSLMAAQLRELGVGTVRQATRVKDARIILEHKAYDIVLCDYHFDGSDMSGQDLLDELRRENLLPYSTVFVMVTGEATYAKVAEAAEAALDAYLIKPYTSASLSDRLSSARYRKRVLKDIFEAIEQQNFELAAQLCLKRFEERAQFWLYAARIGAELLLRLNRLEDARKLYDAIIEAKTVPWARLGVARTELASGNLVAAKRTLEALIGDMPDHADSYDVMGRVQMEQGEITDALRTYRTAANLTPGCLLRQQRAGTLAFYAGERDEALKQLERAMINGLRSKLFDMFTLVLIALMRFDQRDGKNLKLVHEAMLREIERAPKATRLLRFGTMIQGLRLLYERRVADALQLAREMSQELDREAFDLEAASLLLAFWIRFSGQEIQLEEIKDLITRIGLRYCTSKASTEVLIAMCEKQEMAMTELRECHARIFGIAETAMRHTMRGSARVGVELLIQQGEETRNAKLIDMAQAVLKRHAEKIEDADHLNVQIEALQKRFVLPLGVTISRRNVRQAGGLALRS</sequence>
<dbReference type="EMBL" id="JBDPZC010000003">
    <property type="protein sequence ID" value="MEO3712837.1"/>
    <property type="molecule type" value="Genomic_DNA"/>
</dbReference>
<evidence type="ECO:0000259" key="3">
    <source>
        <dbReference type="PROSITE" id="PS50110"/>
    </source>
</evidence>
<dbReference type="InterPro" id="IPR052048">
    <property type="entry name" value="ST_Response_Regulator"/>
</dbReference>
<keyword evidence="1" id="KW-0597">Phosphoprotein</keyword>
<dbReference type="SMART" id="SM00448">
    <property type="entry name" value="REC"/>
    <property type="match status" value="1"/>
</dbReference>
<reference evidence="4 5" key="1">
    <citation type="submission" date="2024-05" db="EMBL/GenBank/DDBJ databases">
        <title>Roseateles sp. 2.12 16S ribosomal RNA gene Genome sequencing and assembly.</title>
        <authorList>
            <person name="Woo H."/>
        </authorList>
    </citation>
    <scope>NUCLEOTIDE SEQUENCE [LARGE SCALE GENOMIC DNA]</scope>
    <source>
        <strain evidence="4 5">2.12</strain>
    </source>
</reference>
<evidence type="ECO:0000256" key="2">
    <source>
        <dbReference type="PROSITE-ProRule" id="PRU00339"/>
    </source>
</evidence>
<keyword evidence="2" id="KW-0802">TPR repeat</keyword>
<dbReference type="Gene3D" id="1.25.40.10">
    <property type="entry name" value="Tetratricopeptide repeat domain"/>
    <property type="match status" value="1"/>
</dbReference>
<dbReference type="PANTHER" id="PTHR43228">
    <property type="entry name" value="TWO-COMPONENT RESPONSE REGULATOR"/>
    <property type="match status" value="1"/>
</dbReference>
<evidence type="ECO:0000313" key="5">
    <source>
        <dbReference type="Proteomes" id="UP001462640"/>
    </source>
</evidence>
<feature type="repeat" description="TPR" evidence="2">
    <location>
        <begin position="236"/>
        <end position="269"/>
    </location>
</feature>
<dbReference type="SUPFAM" id="SSF52172">
    <property type="entry name" value="CheY-like"/>
    <property type="match status" value="1"/>
</dbReference>
<organism evidence="4 5">
    <name type="scientific">Roseateles flavus</name>
    <dbReference type="NCBI Taxonomy" id="3149041"/>
    <lineage>
        <taxon>Bacteria</taxon>
        <taxon>Pseudomonadati</taxon>
        <taxon>Pseudomonadota</taxon>
        <taxon>Betaproteobacteria</taxon>
        <taxon>Burkholderiales</taxon>
        <taxon>Sphaerotilaceae</taxon>
        <taxon>Roseateles</taxon>
    </lineage>
</organism>
<dbReference type="PROSITE" id="PS50005">
    <property type="entry name" value="TPR"/>
    <property type="match status" value="1"/>
</dbReference>
<accession>A0ABV0GCQ5</accession>
<proteinExistence type="predicted"/>
<dbReference type="InterPro" id="IPR011006">
    <property type="entry name" value="CheY-like_superfamily"/>
</dbReference>
<dbReference type="SUPFAM" id="SSF48452">
    <property type="entry name" value="TPR-like"/>
    <property type="match status" value="1"/>
</dbReference>
<dbReference type="Gene3D" id="3.40.50.2300">
    <property type="match status" value="1"/>
</dbReference>
<gene>
    <name evidence="4" type="ORF">ABDJ40_08660</name>
</gene>
<dbReference type="PANTHER" id="PTHR43228:SF1">
    <property type="entry name" value="TWO-COMPONENT RESPONSE REGULATOR ARR22"/>
    <property type="match status" value="1"/>
</dbReference>
<dbReference type="InterPro" id="IPR001789">
    <property type="entry name" value="Sig_transdc_resp-reg_receiver"/>
</dbReference>
<name>A0ABV0GCQ5_9BURK</name>
<dbReference type="InterPro" id="IPR011990">
    <property type="entry name" value="TPR-like_helical_dom_sf"/>
</dbReference>